<evidence type="ECO:0000256" key="2">
    <source>
        <dbReference type="ARBA" id="ARBA00004496"/>
    </source>
</evidence>
<dbReference type="Pfam" id="PF00642">
    <property type="entry name" value="zf-CCCH"/>
    <property type="match status" value="1"/>
</dbReference>
<keyword evidence="8" id="KW-0539">Nucleus</keyword>
<feature type="zinc finger region" description="C3H1-type" evidence="10">
    <location>
        <begin position="13"/>
        <end position="41"/>
    </location>
</feature>
<keyword evidence="4 10" id="KW-0479">Metal-binding</keyword>
<reference evidence="12" key="1">
    <citation type="submission" date="2025-08" db="UniProtKB">
        <authorList>
            <consortium name="Ensembl"/>
        </authorList>
    </citation>
    <scope>IDENTIFICATION</scope>
</reference>
<name>A0A8C1Y3Y4_CYPCA</name>
<organism evidence="12 13">
    <name type="scientific">Cyprinus carpio</name>
    <name type="common">Common carp</name>
    <dbReference type="NCBI Taxonomy" id="7962"/>
    <lineage>
        <taxon>Eukaryota</taxon>
        <taxon>Metazoa</taxon>
        <taxon>Chordata</taxon>
        <taxon>Craniata</taxon>
        <taxon>Vertebrata</taxon>
        <taxon>Euteleostomi</taxon>
        <taxon>Actinopterygii</taxon>
        <taxon>Neopterygii</taxon>
        <taxon>Teleostei</taxon>
        <taxon>Ostariophysi</taxon>
        <taxon>Cypriniformes</taxon>
        <taxon>Cyprinidae</taxon>
        <taxon>Cyprininae</taxon>
        <taxon>Cyprinus</taxon>
    </lineage>
</organism>
<proteinExistence type="inferred from homology"/>
<dbReference type="Gene3D" id="3.30.1370.210">
    <property type="match status" value="2"/>
</dbReference>
<dbReference type="Pfam" id="PF14608">
    <property type="entry name" value="zf-CCCH_2"/>
    <property type="match status" value="1"/>
</dbReference>
<feature type="domain" description="C3H1-type" evidence="11">
    <location>
        <begin position="226"/>
        <end position="252"/>
    </location>
</feature>
<keyword evidence="7 10" id="KW-0862">Zinc</keyword>
<keyword evidence="6 10" id="KW-0863">Zinc-finger</keyword>
<evidence type="ECO:0000256" key="5">
    <source>
        <dbReference type="ARBA" id="ARBA00022737"/>
    </source>
</evidence>
<dbReference type="GO" id="GO:0005737">
    <property type="term" value="C:cytoplasm"/>
    <property type="evidence" value="ECO:0007669"/>
    <property type="project" value="UniProtKB-SubCell"/>
</dbReference>
<accession>A0A8C1Y3Y4</accession>
<evidence type="ECO:0000256" key="3">
    <source>
        <dbReference type="ARBA" id="ARBA00022490"/>
    </source>
</evidence>
<dbReference type="GO" id="GO:0003723">
    <property type="term" value="F:RNA binding"/>
    <property type="evidence" value="ECO:0007669"/>
    <property type="project" value="TreeGrafter"/>
</dbReference>
<dbReference type="Pfam" id="PF22628">
    <property type="entry name" value="zf-CCCH_10"/>
    <property type="match status" value="2"/>
</dbReference>
<feature type="zinc finger region" description="C3H1-type" evidence="10">
    <location>
        <begin position="226"/>
        <end position="252"/>
    </location>
</feature>
<dbReference type="GO" id="GO:0005654">
    <property type="term" value="C:nucleoplasm"/>
    <property type="evidence" value="ECO:0007669"/>
    <property type="project" value="TreeGrafter"/>
</dbReference>
<dbReference type="AlphaFoldDB" id="A0A8C1Y3Y4"/>
<evidence type="ECO:0000259" key="11">
    <source>
        <dbReference type="PROSITE" id="PS50103"/>
    </source>
</evidence>
<evidence type="ECO:0000256" key="6">
    <source>
        <dbReference type="ARBA" id="ARBA00022771"/>
    </source>
</evidence>
<feature type="zinc finger region" description="C3H1-type" evidence="10">
    <location>
        <begin position="47"/>
        <end position="73"/>
    </location>
</feature>
<dbReference type="InterPro" id="IPR000571">
    <property type="entry name" value="Znf_CCCH"/>
</dbReference>
<dbReference type="FunFam" id="3.30.1370.210:FF:000004">
    <property type="entry name" value="Muscleblind like splicing regulator 1"/>
    <property type="match status" value="1"/>
</dbReference>
<dbReference type="InterPro" id="IPR054429">
    <property type="entry name" value="Znf-CCCH_Muscleblind-like"/>
</dbReference>
<dbReference type="GO" id="GO:0043484">
    <property type="term" value="P:regulation of RNA splicing"/>
    <property type="evidence" value="ECO:0007669"/>
    <property type="project" value="TreeGrafter"/>
</dbReference>
<dbReference type="Ensembl" id="ENSCCRT00015092369.1">
    <property type="protein sequence ID" value="ENSCCRP00015089486.1"/>
    <property type="gene ID" value="ENSCCRG00015036136.1"/>
</dbReference>
<evidence type="ECO:0000256" key="9">
    <source>
        <dbReference type="ARBA" id="ARBA00038226"/>
    </source>
</evidence>
<evidence type="ECO:0000256" key="4">
    <source>
        <dbReference type="ARBA" id="ARBA00022723"/>
    </source>
</evidence>
<comment type="similarity">
    <text evidence="9">Belongs to the muscleblind family.</text>
</comment>
<comment type="subcellular location">
    <subcellularLocation>
        <location evidence="2">Cytoplasm</location>
    </subcellularLocation>
    <subcellularLocation>
        <location evidence="1">Nucleus</location>
    </subcellularLocation>
</comment>
<feature type="zinc finger region" description="C3H1-type" evidence="10">
    <location>
        <begin position="190"/>
        <end position="218"/>
    </location>
</feature>
<dbReference type="PANTHER" id="PTHR12675:SF7">
    <property type="entry name" value="MUSCLEBLIND-LIKE PROTEIN 1"/>
    <property type="match status" value="1"/>
</dbReference>
<dbReference type="GO" id="GO:0008270">
    <property type="term" value="F:zinc ion binding"/>
    <property type="evidence" value="ECO:0007669"/>
    <property type="project" value="UniProtKB-KW"/>
</dbReference>
<sequence>MAMNMAHMRDTKWLTLEVCREFQRGTCARSDVECKFAHPAKSCQVENGRVIACFDSLKGRCSRENCKYLHPPPHLKTQLEINGRNNLIQQKNMAMLAQQMQLANAIMPGSQLQPMPMFSVSPSLANNANAAAAAAAAAAFNPYLGPVSPGLMPAEILPSAPVLMAGSPGVSSVPSAANAAAAAAQKLLRTDRLEVCREYQRGNCSRGETDCRFAHPADSTMIDPSDNTVTVCMDYIKGRCSRDKCKYFHPPAHLQAKIKAAQHQVNQATAAAAMVKQSLLPPLLVCRLLISPSMLTFLSIPLCPFTHYVCAPVVPMMHGASPAAVSAATTSATSVPFASASANQVCSFMIPIISAEHLTSHKYLTQM</sequence>
<keyword evidence="3" id="KW-0963">Cytoplasm</keyword>
<evidence type="ECO:0000256" key="7">
    <source>
        <dbReference type="ARBA" id="ARBA00022833"/>
    </source>
</evidence>
<dbReference type="PROSITE" id="PS50103">
    <property type="entry name" value="ZF_C3H1"/>
    <property type="match status" value="4"/>
</dbReference>
<dbReference type="Proteomes" id="UP000694700">
    <property type="component" value="Unplaced"/>
</dbReference>
<feature type="domain" description="C3H1-type" evidence="11">
    <location>
        <begin position="13"/>
        <end position="41"/>
    </location>
</feature>
<dbReference type="PANTHER" id="PTHR12675">
    <property type="entry name" value="MUSCLEBLIND-LIKE PROTEIN"/>
    <property type="match status" value="1"/>
</dbReference>
<dbReference type="FunFam" id="3.30.1370.210:FF:000002">
    <property type="entry name" value="Muscleblind-like 1 isoform 2"/>
    <property type="match status" value="1"/>
</dbReference>
<protein>
    <submittedName>
        <fullName evidence="12">Muscleblind-like splicing regulator 1</fullName>
    </submittedName>
</protein>
<feature type="domain" description="C3H1-type" evidence="11">
    <location>
        <begin position="190"/>
        <end position="218"/>
    </location>
</feature>
<evidence type="ECO:0000256" key="8">
    <source>
        <dbReference type="ARBA" id="ARBA00023242"/>
    </source>
</evidence>
<dbReference type="SMART" id="SM00356">
    <property type="entry name" value="ZnF_C3H1"/>
    <property type="match status" value="4"/>
</dbReference>
<evidence type="ECO:0000256" key="10">
    <source>
        <dbReference type="PROSITE-ProRule" id="PRU00723"/>
    </source>
</evidence>
<evidence type="ECO:0000313" key="13">
    <source>
        <dbReference type="Proteomes" id="UP000694700"/>
    </source>
</evidence>
<evidence type="ECO:0000313" key="12">
    <source>
        <dbReference type="Ensembl" id="ENSCCRP00015089486.1"/>
    </source>
</evidence>
<evidence type="ECO:0000256" key="1">
    <source>
        <dbReference type="ARBA" id="ARBA00004123"/>
    </source>
</evidence>
<keyword evidence="5" id="KW-0677">Repeat</keyword>
<feature type="domain" description="C3H1-type" evidence="11">
    <location>
        <begin position="47"/>
        <end position="73"/>
    </location>
</feature>